<dbReference type="EMBL" id="JBGMDY010000011">
    <property type="protein sequence ID" value="KAL2318134.1"/>
    <property type="molecule type" value="Genomic_DNA"/>
</dbReference>
<dbReference type="PANTHER" id="PTHR33138:SF30">
    <property type="entry name" value="LEAF RUST 10 DISEASE-RESISTANCE LOCUS RECEPTOR-LIKE PROTEIN KINASE-LIKE 2.7"/>
    <property type="match status" value="1"/>
</dbReference>
<dbReference type="AlphaFoldDB" id="A0ABD1L3P8"/>
<dbReference type="InterPro" id="IPR025287">
    <property type="entry name" value="WAK_GUB"/>
</dbReference>
<dbReference type="GO" id="GO:0016020">
    <property type="term" value="C:membrane"/>
    <property type="evidence" value="ECO:0007669"/>
    <property type="project" value="UniProtKB-SubCell"/>
</dbReference>
<evidence type="ECO:0000313" key="5">
    <source>
        <dbReference type="EMBL" id="KAL2318134.1"/>
    </source>
</evidence>
<comment type="caution">
    <text evidence="5">The sequence shown here is derived from an EMBL/GenBank/DDBJ whole genome shotgun (WGS) entry which is preliminary data.</text>
</comment>
<dbReference type="PANTHER" id="PTHR33138">
    <property type="entry name" value="OS01G0690200 PROTEIN"/>
    <property type="match status" value="1"/>
</dbReference>
<keyword evidence="6" id="KW-1185">Reference proteome</keyword>
<keyword evidence="2 3" id="KW-0732">Signal</keyword>
<name>A0ABD1L3P8_9FABA</name>
<comment type="subcellular location">
    <subcellularLocation>
        <location evidence="1">Membrane</location>
        <topology evidence="1">Single-pass membrane protein</topology>
    </subcellularLocation>
</comment>
<proteinExistence type="predicted"/>
<dbReference type="Proteomes" id="UP001603857">
    <property type="component" value="Unassembled WGS sequence"/>
</dbReference>
<protein>
    <recommendedName>
        <fullName evidence="4">Wall-associated receptor kinase galacturonan-binding domain-containing protein</fullName>
    </recommendedName>
</protein>
<organism evidence="5 6">
    <name type="scientific">Flemingia macrophylla</name>
    <dbReference type="NCBI Taxonomy" id="520843"/>
    <lineage>
        <taxon>Eukaryota</taxon>
        <taxon>Viridiplantae</taxon>
        <taxon>Streptophyta</taxon>
        <taxon>Embryophyta</taxon>
        <taxon>Tracheophyta</taxon>
        <taxon>Spermatophyta</taxon>
        <taxon>Magnoliopsida</taxon>
        <taxon>eudicotyledons</taxon>
        <taxon>Gunneridae</taxon>
        <taxon>Pentapetalae</taxon>
        <taxon>rosids</taxon>
        <taxon>fabids</taxon>
        <taxon>Fabales</taxon>
        <taxon>Fabaceae</taxon>
        <taxon>Papilionoideae</taxon>
        <taxon>50 kb inversion clade</taxon>
        <taxon>NPAAA clade</taxon>
        <taxon>indigoferoid/millettioid clade</taxon>
        <taxon>Phaseoleae</taxon>
        <taxon>Flemingia</taxon>
    </lineage>
</organism>
<feature type="chain" id="PRO_5044745969" description="Wall-associated receptor kinase galacturonan-binding domain-containing protein" evidence="3">
    <location>
        <begin position="32"/>
        <end position="312"/>
    </location>
</feature>
<gene>
    <name evidence="5" type="ORF">Fmac_032010</name>
</gene>
<evidence type="ECO:0000313" key="6">
    <source>
        <dbReference type="Proteomes" id="UP001603857"/>
    </source>
</evidence>
<sequence length="312" mass="36295">MIFFSCFHHCWQSMVSIVVIIIVVFEQSCSAKHRQSCVPSSCGKIGNISYPFRLKGDPRGCGLPKYELDCVNNVTVISTVYQVYMNYERKYNLQDMDYRGKYHVQEIDYKRYRIRLTDAGVVEDTDCSIPRYFLNLNSFEPYFGGDDRLTLLEGYFNLSITLFLNCSNPVIDDPRYVDVNAGGCHSGSHIYSFLFRYNEFTPKDIKVGCRLKVATFANWTYDRNVSYADIRKWLHEGFWLSWLSPVACRDHCGRESCFLNETTEQIQCRFDDTCLIFNTKPVNCGKLSRFLGYIKGKHAFSMLNFSILLFLF</sequence>
<evidence type="ECO:0000256" key="1">
    <source>
        <dbReference type="ARBA" id="ARBA00004167"/>
    </source>
</evidence>
<accession>A0ABD1L3P8</accession>
<dbReference type="Pfam" id="PF13947">
    <property type="entry name" value="GUB_WAK_bind"/>
    <property type="match status" value="1"/>
</dbReference>
<evidence type="ECO:0000256" key="2">
    <source>
        <dbReference type="ARBA" id="ARBA00022729"/>
    </source>
</evidence>
<feature type="domain" description="Wall-associated receptor kinase galacturonan-binding" evidence="4">
    <location>
        <begin position="37"/>
        <end position="99"/>
    </location>
</feature>
<evidence type="ECO:0000256" key="3">
    <source>
        <dbReference type="SAM" id="SignalP"/>
    </source>
</evidence>
<evidence type="ECO:0000259" key="4">
    <source>
        <dbReference type="Pfam" id="PF13947"/>
    </source>
</evidence>
<reference evidence="5 6" key="1">
    <citation type="submission" date="2024-08" db="EMBL/GenBank/DDBJ databases">
        <title>Insights into the chromosomal genome structure of Flemingia macrophylla.</title>
        <authorList>
            <person name="Ding Y."/>
            <person name="Zhao Y."/>
            <person name="Bi W."/>
            <person name="Wu M."/>
            <person name="Zhao G."/>
            <person name="Gong Y."/>
            <person name="Li W."/>
            <person name="Zhang P."/>
        </authorList>
    </citation>
    <scope>NUCLEOTIDE SEQUENCE [LARGE SCALE GENOMIC DNA]</scope>
    <source>
        <strain evidence="5">DYQJB</strain>
        <tissue evidence="5">Leaf</tissue>
    </source>
</reference>
<feature type="signal peptide" evidence="3">
    <location>
        <begin position="1"/>
        <end position="31"/>
    </location>
</feature>